<gene>
    <name evidence="1" type="ORF">PUV54_11325</name>
</gene>
<organism evidence="1 2">
    <name type="scientific">Hyphococcus flavus</name>
    <dbReference type="NCBI Taxonomy" id="1866326"/>
    <lineage>
        <taxon>Bacteria</taxon>
        <taxon>Pseudomonadati</taxon>
        <taxon>Pseudomonadota</taxon>
        <taxon>Alphaproteobacteria</taxon>
        <taxon>Parvularculales</taxon>
        <taxon>Parvularculaceae</taxon>
        <taxon>Hyphococcus</taxon>
    </lineage>
</organism>
<evidence type="ECO:0000313" key="1">
    <source>
        <dbReference type="EMBL" id="WDI30547.1"/>
    </source>
</evidence>
<keyword evidence="2" id="KW-1185">Reference proteome</keyword>
<dbReference type="Proteomes" id="UP001214043">
    <property type="component" value="Chromosome"/>
</dbReference>
<accession>A0AAE9ZCP4</accession>
<dbReference type="AlphaFoldDB" id="A0AAE9ZCP4"/>
<proteinExistence type="predicted"/>
<dbReference type="RefSeq" id="WP_274492349.1">
    <property type="nucleotide sequence ID" value="NZ_CP118166.1"/>
</dbReference>
<dbReference type="EMBL" id="CP118166">
    <property type="protein sequence ID" value="WDI30547.1"/>
    <property type="molecule type" value="Genomic_DNA"/>
</dbReference>
<name>A0AAE9ZCP4_9PROT</name>
<evidence type="ECO:0000313" key="2">
    <source>
        <dbReference type="Proteomes" id="UP001214043"/>
    </source>
</evidence>
<reference evidence="1" key="1">
    <citation type="submission" date="2023-02" db="EMBL/GenBank/DDBJ databases">
        <title>Genome sequence of Hyphococcus flavus.</title>
        <authorList>
            <person name="Rong J.-C."/>
            <person name="Zhao Q."/>
            <person name="Yi M."/>
            <person name="Wu J.-Y."/>
        </authorList>
    </citation>
    <scope>NUCLEOTIDE SEQUENCE</scope>
    <source>
        <strain evidence="1">MCCC 1K03223</strain>
    </source>
</reference>
<protein>
    <submittedName>
        <fullName evidence="1">Uncharacterized protein</fullName>
    </submittedName>
</protein>
<sequence length="194" mass="23056">MGGWGSGGGRNATKLTSLRRIDLADLRRLNMLREIGPRLFYWSRNGERVASVGVEYRRSCLVLDYRVRNRGEDWVHIREEIPLARTEQKFGGERLWLVCLTCRCRCRTIFAGDYFRCRKCYRATYPSQYEDADSRLISRAEDVRIKLGASGSMDEPFPRKPKWMRWKTYHRLSRKDEIASERFWNMLGELDERF</sequence>
<dbReference type="KEGG" id="hfl:PUV54_11325"/>